<dbReference type="Pfam" id="PF00990">
    <property type="entry name" value="GGDEF"/>
    <property type="match status" value="1"/>
</dbReference>
<evidence type="ECO:0000313" key="3">
    <source>
        <dbReference type="EMBL" id="PZX16335.1"/>
    </source>
</evidence>
<feature type="domain" description="GGDEF" evidence="2">
    <location>
        <begin position="190"/>
        <end position="324"/>
    </location>
</feature>
<evidence type="ECO:0000313" key="4">
    <source>
        <dbReference type="Proteomes" id="UP000248916"/>
    </source>
</evidence>
<reference evidence="3 4" key="1">
    <citation type="submission" date="2018-06" db="EMBL/GenBank/DDBJ databases">
        <title>Genomic Encyclopedia of Archaeal and Bacterial Type Strains, Phase II (KMG-II): from individual species to whole genera.</title>
        <authorList>
            <person name="Goeker M."/>
        </authorList>
    </citation>
    <scope>NUCLEOTIDE SEQUENCE [LARGE SCALE GENOMIC DNA]</scope>
    <source>
        <strain evidence="3 4">DSM 22009</strain>
    </source>
</reference>
<dbReference type="Proteomes" id="UP000248916">
    <property type="component" value="Unassembled WGS sequence"/>
</dbReference>
<comment type="caution">
    <text evidence="3">The sequence shown here is derived from an EMBL/GenBank/DDBJ whole genome shotgun (WGS) entry which is preliminary data.</text>
</comment>
<proteinExistence type="predicted"/>
<dbReference type="CDD" id="cd01949">
    <property type="entry name" value="GGDEF"/>
    <property type="match status" value="1"/>
</dbReference>
<dbReference type="PROSITE" id="PS50887">
    <property type="entry name" value="GGDEF"/>
    <property type="match status" value="1"/>
</dbReference>
<dbReference type="InterPro" id="IPR042463">
    <property type="entry name" value="HNOB_dom_associated_sf"/>
</dbReference>
<dbReference type="OrthoDB" id="9812260at2"/>
<dbReference type="SUPFAM" id="SSF55073">
    <property type="entry name" value="Nucleotide cyclase"/>
    <property type="match status" value="1"/>
</dbReference>
<accession>A0A2W7N7H2</accession>
<dbReference type="InterPro" id="IPR029787">
    <property type="entry name" value="Nucleotide_cyclase"/>
</dbReference>
<gene>
    <name evidence="3" type="ORF">LX81_02187</name>
</gene>
<dbReference type="PANTHER" id="PTHR46663">
    <property type="entry name" value="DIGUANYLATE CYCLASE DGCT-RELATED"/>
    <property type="match status" value="1"/>
</dbReference>
<organism evidence="3 4">
    <name type="scientific">Palleronia aestuarii</name>
    <dbReference type="NCBI Taxonomy" id="568105"/>
    <lineage>
        <taxon>Bacteria</taxon>
        <taxon>Pseudomonadati</taxon>
        <taxon>Pseudomonadota</taxon>
        <taxon>Alphaproteobacteria</taxon>
        <taxon>Rhodobacterales</taxon>
        <taxon>Roseobacteraceae</taxon>
        <taxon>Palleronia</taxon>
    </lineage>
</organism>
<evidence type="ECO:0000259" key="2">
    <source>
        <dbReference type="PROSITE" id="PS50887"/>
    </source>
</evidence>
<keyword evidence="4" id="KW-1185">Reference proteome</keyword>
<protein>
    <submittedName>
        <fullName evidence="3">Diguanylate cyclase (GGDEF)-like protein</fullName>
    </submittedName>
</protein>
<dbReference type="InterPro" id="IPR052163">
    <property type="entry name" value="DGC-Regulatory_Protein"/>
</dbReference>
<name>A0A2W7N7H2_9RHOB</name>
<evidence type="ECO:0000256" key="1">
    <source>
        <dbReference type="SAM" id="MobiDB-lite"/>
    </source>
</evidence>
<dbReference type="Gene3D" id="3.30.70.270">
    <property type="match status" value="1"/>
</dbReference>
<dbReference type="AlphaFoldDB" id="A0A2W7N7H2"/>
<dbReference type="InterPro" id="IPR043128">
    <property type="entry name" value="Rev_trsase/Diguanyl_cyclase"/>
</dbReference>
<dbReference type="NCBIfam" id="TIGR00254">
    <property type="entry name" value="GGDEF"/>
    <property type="match status" value="1"/>
</dbReference>
<dbReference type="EMBL" id="QKZL01000007">
    <property type="protein sequence ID" value="PZX16335.1"/>
    <property type="molecule type" value="Genomic_DNA"/>
</dbReference>
<dbReference type="PANTHER" id="PTHR46663:SF2">
    <property type="entry name" value="GGDEF DOMAIN-CONTAINING PROTEIN"/>
    <property type="match status" value="1"/>
</dbReference>
<feature type="region of interest" description="Disordered" evidence="1">
    <location>
        <begin position="313"/>
        <end position="341"/>
    </location>
</feature>
<dbReference type="InterPro" id="IPR000160">
    <property type="entry name" value="GGDEF_dom"/>
</dbReference>
<sequence>MSVVGMQTQALDTLLPMHVLLDRSARIIHVGPAFRRQAGTRSYMGRSALKVFAVSRPADIVDAESLLGAVGRRLHLRLLEGRGVQFRGVLVSLSEDGGALINLTLALSELSDLGGGGLTNSDFSPTDMTVDMLYLIEAKAAAMAESRRLIDRLQGAKSAAEEQAVTDMLTGLRNRRALETVLRRMLADNVPFSLCRVDLDFFKQVNDTEGHAAGDLVLEAVARALNEVTRSCDTVARVGGDEFVVLFDAMTDRTALERIGERMIEKLERPVLFEGRPCRISGSLGTAISTDYAQPEAERMMADADRALYQSKQEGRGRHTIFSPDAPLPVPQLGDLRRAAT</sequence>
<dbReference type="Gene3D" id="3.30.450.260">
    <property type="entry name" value="Haem NO binding associated domain"/>
    <property type="match status" value="1"/>
</dbReference>
<dbReference type="SMART" id="SM00267">
    <property type="entry name" value="GGDEF"/>
    <property type="match status" value="1"/>
</dbReference>
<dbReference type="RefSeq" id="WP_111537321.1">
    <property type="nucleotide sequence ID" value="NZ_QKZL01000007.1"/>
</dbReference>